<dbReference type="NCBIfam" id="TIGR00231">
    <property type="entry name" value="small_GTP"/>
    <property type="match status" value="2"/>
</dbReference>
<dbReference type="OrthoDB" id="9805918at2"/>
<dbReference type="GO" id="GO:0005525">
    <property type="term" value="F:GTP binding"/>
    <property type="evidence" value="ECO:0007669"/>
    <property type="project" value="UniProtKB-UniRule"/>
</dbReference>
<dbReference type="InterPro" id="IPR031166">
    <property type="entry name" value="G_ENGA"/>
</dbReference>
<dbReference type="CDD" id="cd01894">
    <property type="entry name" value="EngA1"/>
    <property type="match status" value="1"/>
</dbReference>
<keyword evidence="5 8" id="KW-0547">Nucleotide-binding</keyword>
<dbReference type="STRING" id="589865.DaAHT2_0855"/>
<comment type="function">
    <text evidence="8 10">GTPase that plays an essential role in the late steps of ribosome biogenesis.</text>
</comment>
<dbReference type="SUPFAM" id="SSF52540">
    <property type="entry name" value="P-loop containing nucleoside triphosphate hydrolases"/>
    <property type="match status" value="2"/>
</dbReference>
<dbReference type="PIRSF" id="PIRSF006485">
    <property type="entry name" value="GTP-binding_EngA"/>
    <property type="match status" value="1"/>
</dbReference>
<dbReference type="RefSeq" id="WP_013163089.1">
    <property type="nucleotide sequence ID" value="NC_014216.1"/>
</dbReference>
<dbReference type="InterPro" id="IPR015946">
    <property type="entry name" value="KH_dom-like_a/b"/>
</dbReference>
<dbReference type="Proteomes" id="UP000001508">
    <property type="component" value="Chromosome"/>
</dbReference>
<comment type="subunit">
    <text evidence="8">Associates with the 50S ribosomal subunit.</text>
</comment>
<dbReference type="KEGG" id="dak:DaAHT2_0855"/>
<dbReference type="NCBIfam" id="TIGR03594">
    <property type="entry name" value="GTPase_EngA"/>
    <property type="match status" value="1"/>
</dbReference>
<dbReference type="Gene3D" id="3.30.300.20">
    <property type="match status" value="1"/>
</dbReference>
<evidence type="ECO:0000256" key="5">
    <source>
        <dbReference type="ARBA" id="ARBA00022741"/>
    </source>
</evidence>
<evidence type="ECO:0000256" key="8">
    <source>
        <dbReference type="HAMAP-Rule" id="MF_00195"/>
    </source>
</evidence>
<feature type="binding site" evidence="8">
    <location>
        <begin position="233"/>
        <end position="240"/>
    </location>
    <ligand>
        <name>GTP</name>
        <dbReference type="ChEBI" id="CHEBI:37565"/>
        <label>2</label>
    </ligand>
</feature>
<dbReference type="InterPro" id="IPR027417">
    <property type="entry name" value="P-loop_NTPase"/>
</dbReference>
<organism evidence="13 14">
    <name type="scientific">Desulfurivibrio alkaliphilus (strain DSM 19089 / UNIQEM U267 / AHT2)</name>
    <dbReference type="NCBI Taxonomy" id="589865"/>
    <lineage>
        <taxon>Bacteria</taxon>
        <taxon>Pseudomonadati</taxon>
        <taxon>Thermodesulfobacteriota</taxon>
        <taxon>Desulfobulbia</taxon>
        <taxon>Desulfobulbales</taxon>
        <taxon>Desulfobulbaceae</taxon>
        <taxon>Desulfurivibrio</taxon>
    </lineage>
</organism>
<feature type="binding site" evidence="8">
    <location>
        <begin position="345"/>
        <end position="348"/>
    </location>
    <ligand>
        <name>GTP</name>
        <dbReference type="ChEBI" id="CHEBI:37565"/>
        <label>2</label>
    </ligand>
</feature>
<evidence type="ECO:0000256" key="3">
    <source>
        <dbReference type="ARBA" id="ARBA00022517"/>
    </source>
</evidence>
<evidence type="ECO:0000256" key="7">
    <source>
        <dbReference type="ARBA" id="ARBA00032345"/>
    </source>
</evidence>
<dbReference type="GO" id="GO:0043022">
    <property type="term" value="F:ribosome binding"/>
    <property type="evidence" value="ECO:0007669"/>
    <property type="project" value="TreeGrafter"/>
</dbReference>
<dbReference type="InterPro" id="IPR005225">
    <property type="entry name" value="Small_GTP-bd"/>
</dbReference>
<dbReference type="PANTHER" id="PTHR43834">
    <property type="entry name" value="GTPASE DER"/>
    <property type="match status" value="1"/>
</dbReference>
<reference evidence="14" key="1">
    <citation type="submission" date="2010-02" db="EMBL/GenBank/DDBJ databases">
        <title>Complete sequence of Desulfurivibrio alkaliphilus AHT2.</title>
        <authorList>
            <consortium name="US DOE Joint Genome Institute"/>
            <person name="Pitluck S."/>
            <person name="Chertkov O."/>
            <person name="Detter J.C."/>
            <person name="Han C."/>
            <person name="Tapia R."/>
            <person name="Larimer F."/>
            <person name="Land M."/>
            <person name="Hauser L."/>
            <person name="Kyrpides N."/>
            <person name="Mikhailova N."/>
            <person name="Sorokin D.Y."/>
            <person name="Muyzer G."/>
            <person name="Woyke T."/>
        </authorList>
    </citation>
    <scope>NUCLEOTIDE SEQUENCE [LARGE SCALE GENOMIC DNA]</scope>
    <source>
        <strain evidence="14">DSM 19089 / UNIQEM U267 / AHT2</strain>
    </source>
</reference>
<evidence type="ECO:0000256" key="9">
    <source>
        <dbReference type="PROSITE-ProRule" id="PRU01049"/>
    </source>
</evidence>
<dbReference type="Pfam" id="PF14714">
    <property type="entry name" value="KH_dom-like"/>
    <property type="match status" value="1"/>
</dbReference>
<accession>D6Z1Y4</accession>
<dbReference type="InterPro" id="IPR016484">
    <property type="entry name" value="GTPase_Der"/>
</dbReference>
<comment type="similarity">
    <text evidence="1 8 9 10">Belongs to the TRAFAC class TrmE-Era-EngA-EngB-Septin-like GTPase superfamily. EngA (Der) GTPase family.</text>
</comment>
<dbReference type="eggNOG" id="COG1160">
    <property type="taxonomic scope" value="Bacteria"/>
</dbReference>
<keyword evidence="14" id="KW-1185">Reference proteome</keyword>
<protein>
    <recommendedName>
        <fullName evidence="2 8">GTPase Der</fullName>
    </recommendedName>
    <alternativeName>
        <fullName evidence="7 8">GTP-binding protein EngA</fullName>
    </alternativeName>
</protein>
<evidence type="ECO:0000256" key="4">
    <source>
        <dbReference type="ARBA" id="ARBA00022737"/>
    </source>
</evidence>
<proteinExistence type="inferred from homology"/>
<dbReference type="FunFam" id="3.40.50.300:FF:000040">
    <property type="entry name" value="GTPase Der"/>
    <property type="match status" value="1"/>
</dbReference>
<dbReference type="EMBL" id="CP001940">
    <property type="protein sequence ID" value="ADH85559.1"/>
    <property type="molecule type" value="Genomic_DNA"/>
</dbReference>
<feature type="domain" description="EngA-type G" evidence="12">
    <location>
        <begin position="50"/>
        <end position="215"/>
    </location>
</feature>
<dbReference type="PANTHER" id="PTHR43834:SF6">
    <property type="entry name" value="GTPASE DER"/>
    <property type="match status" value="1"/>
</dbReference>
<dbReference type="InterPro" id="IPR006073">
    <property type="entry name" value="GTP-bd"/>
</dbReference>
<dbReference type="AlphaFoldDB" id="D6Z1Y4"/>
<dbReference type="CDD" id="cd01895">
    <property type="entry name" value="EngA2"/>
    <property type="match status" value="1"/>
</dbReference>
<dbReference type="GO" id="GO:0042254">
    <property type="term" value="P:ribosome biogenesis"/>
    <property type="evidence" value="ECO:0007669"/>
    <property type="project" value="UniProtKB-KW"/>
</dbReference>
<sequence>MPKNQKKTSTTPKKPVAVPQVGASAPAPRTPGTQAGAIAPRCGAAAGFLPLVALVGRPNVGKSSLFNRLAGSRKAIVDPTPGVTRDRHYEKITWNDRRFILVDTGGLESDTTTEINRLIQEQTSQAVAEADVVLFLLDGREGILPDDQEVVEILRRSGKKVFYLINKIDAPEQAAKLLPTFYELGVEELWPVSAEHGQGIGDLLDRVAAELPPAQEPGEEVSAEDTVGVAFIGRPNVGKSSLINRLLGEERMVVSNLPGTTRDSVDTLLTRADKKYLLIDTAGIRRKGKVHEKVEKFSVLRALRTLERCDLALIVIDALEGVTEQDTKVLGYGLERGRACLVLLNKWDLIEHDRKQQQRLLEDVKRAVHFAGYAPVHRVSALTGHGLGKLFPLIDKVAEQYRRKFTTAVLNRILEEAVQAHPPALHKGRRVKLNYVTQIASSPPTLIIFTNDPKGIHFSYSRFLVNRFREALGLEQVPLRIFFRHKR</sequence>
<evidence type="ECO:0000256" key="10">
    <source>
        <dbReference type="RuleBase" id="RU004481"/>
    </source>
</evidence>
<dbReference type="InParanoid" id="D6Z1Y4"/>
<dbReference type="HOGENOM" id="CLU_016077_6_2_7"/>
<name>D6Z1Y4_DESAT</name>
<evidence type="ECO:0000313" key="14">
    <source>
        <dbReference type="Proteomes" id="UP000001508"/>
    </source>
</evidence>
<evidence type="ECO:0000256" key="1">
    <source>
        <dbReference type="ARBA" id="ARBA00008279"/>
    </source>
</evidence>
<evidence type="ECO:0000256" key="6">
    <source>
        <dbReference type="ARBA" id="ARBA00023134"/>
    </source>
</evidence>
<dbReference type="FunFam" id="3.30.300.20:FF:000004">
    <property type="entry name" value="GTPase Der"/>
    <property type="match status" value="1"/>
</dbReference>
<feature type="binding site" evidence="8">
    <location>
        <begin position="166"/>
        <end position="169"/>
    </location>
    <ligand>
        <name>GTP</name>
        <dbReference type="ChEBI" id="CHEBI:37565"/>
        <label>1</label>
    </ligand>
</feature>
<dbReference type="PROSITE" id="PS51712">
    <property type="entry name" value="G_ENGA"/>
    <property type="match status" value="2"/>
</dbReference>
<keyword evidence="3 8" id="KW-0690">Ribosome biogenesis</keyword>
<feature type="binding site" evidence="8">
    <location>
        <begin position="103"/>
        <end position="107"/>
    </location>
    <ligand>
        <name>GTP</name>
        <dbReference type="ChEBI" id="CHEBI:37565"/>
        <label>1</label>
    </ligand>
</feature>
<gene>
    <name evidence="8" type="primary">der</name>
    <name evidence="13" type="ordered locus">DaAHT2_0855</name>
</gene>
<dbReference type="Gene3D" id="3.40.50.300">
    <property type="entry name" value="P-loop containing nucleotide triphosphate hydrolases"/>
    <property type="match status" value="2"/>
</dbReference>
<evidence type="ECO:0000313" key="13">
    <source>
        <dbReference type="EMBL" id="ADH85559.1"/>
    </source>
</evidence>
<dbReference type="HAMAP" id="MF_00195">
    <property type="entry name" value="GTPase_Der"/>
    <property type="match status" value="1"/>
</dbReference>
<dbReference type="PRINTS" id="PR00326">
    <property type="entry name" value="GTP1OBG"/>
</dbReference>
<feature type="region of interest" description="Disordered" evidence="11">
    <location>
        <begin position="1"/>
        <end position="34"/>
    </location>
</feature>
<keyword evidence="6 8" id="KW-0342">GTP-binding</keyword>
<keyword evidence="4 10" id="KW-0677">Repeat</keyword>
<feature type="domain" description="EngA-type G" evidence="12">
    <location>
        <begin position="227"/>
        <end position="402"/>
    </location>
</feature>
<feature type="binding site" evidence="8">
    <location>
        <begin position="56"/>
        <end position="63"/>
    </location>
    <ligand>
        <name>GTP</name>
        <dbReference type="ChEBI" id="CHEBI:37565"/>
        <label>1</label>
    </ligand>
</feature>
<evidence type="ECO:0000259" key="12">
    <source>
        <dbReference type="PROSITE" id="PS51712"/>
    </source>
</evidence>
<evidence type="ECO:0000256" key="11">
    <source>
        <dbReference type="SAM" id="MobiDB-lite"/>
    </source>
</evidence>
<dbReference type="FunCoup" id="D6Z1Y4">
    <property type="interactions" value="447"/>
</dbReference>
<dbReference type="FunFam" id="3.40.50.300:FF:000057">
    <property type="entry name" value="GTPase Der"/>
    <property type="match status" value="1"/>
</dbReference>
<dbReference type="Pfam" id="PF01926">
    <property type="entry name" value="MMR_HSR1"/>
    <property type="match status" value="2"/>
</dbReference>
<dbReference type="InterPro" id="IPR032859">
    <property type="entry name" value="KH_dom-like"/>
</dbReference>
<feature type="binding site" evidence="8">
    <location>
        <begin position="280"/>
        <end position="284"/>
    </location>
    <ligand>
        <name>GTP</name>
        <dbReference type="ChEBI" id="CHEBI:37565"/>
        <label>2</label>
    </ligand>
</feature>
<evidence type="ECO:0000256" key="2">
    <source>
        <dbReference type="ARBA" id="ARBA00020953"/>
    </source>
</evidence>